<evidence type="ECO:0000256" key="4">
    <source>
        <dbReference type="ARBA" id="ARBA00023136"/>
    </source>
</evidence>
<feature type="transmembrane region" description="Helical" evidence="5">
    <location>
        <begin position="163"/>
        <end position="184"/>
    </location>
</feature>
<comment type="subcellular location">
    <subcellularLocation>
        <location evidence="1">Membrane</location>
        <topology evidence="1">Multi-pass membrane protein</topology>
    </subcellularLocation>
</comment>
<dbReference type="Gene3D" id="1.10.3730.20">
    <property type="match status" value="1"/>
</dbReference>
<keyword evidence="3 5" id="KW-1133">Transmembrane helix</keyword>
<feature type="transmembrane region" description="Helical" evidence="5">
    <location>
        <begin position="88"/>
        <end position="109"/>
    </location>
</feature>
<dbReference type="PANTHER" id="PTHR10231">
    <property type="entry name" value="NUCLEOTIDE-SUGAR TRANSMEMBRANE TRANSPORTER"/>
    <property type="match status" value="1"/>
</dbReference>
<evidence type="ECO:0000313" key="6">
    <source>
        <dbReference type="EMBL" id="RKP28092.1"/>
    </source>
</evidence>
<dbReference type="OrthoDB" id="408493at2759"/>
<dbReference type="NCBIfam" id="TIGR00803">
    <property type="entry name" value="nst"/>
    <property type="match status" value="1"/>
</dbReference>
<keyword evidence="4 5" id="KW-0472">Membrane</keyword>
<evidence type="ECO:0000313" key="7">
    <source>
        <dbReference type="Proteomes" id="UP000278143"/>
    </source>
</evidence>
<dbReference type="Pfam" id="PF04142">
    <property type="entry name" value="Nuc_sug_transp"/>
    <property type="match status" value="1"/>
</dbReference>
<name>A0A4P9Z7B8_9FUNG</name>
<keyword evidence="7" id="KW-1185">Reference proteome</keyword>
<dbReference type="InterPro" id="IPR037185">
    <property type="entry name" value="EmrE-like"/>
</dbReference>
<feature type="transmembrane region" description="Helical" evidence="5">
    <location>
        <begin position="15"/>
        <end position="40"/>
    </location>
</feature>
<gene>
    <name evidence="6" type="ORF">SYNPS1DRAFT_11731</name>
</gene>
<evidence type="ECO:0000256" key="1">
    <source>
        <dbReference type="ARBA" id="ARBA00004141"/>
    </source>
</evidence>
<dbReference type="InterPro" id="IPR007271">
    <property type="entry name" value="Nuc_sug_transpt"/>
</dbReference>
<feature type="transmembrane region" description="Helical" evidence="5">
    <location>
        <begin position="228"/>
        <end position="253"/>
    </location>
</feature>
<keyword evidence="2 5" id="KW-0812">Transmembrane</keyword>
<dbReference type="GO" id="GO:0015165">
    <property type="term" value="F:pyrimidine nucleotide-sugar transmembrane transporter activity"/>
    <property type="evidence" value="ECO:0007669"/>
    <property type="project" value="InterPro"/>
</dbReference>
<proteinExistence type="predicted"/>
<sequence>MRYSRTVRTPGQPVYIASTAVVLAEVVKLLACLAILYAQSSSWAACWRRLQRDIAHRPRDLLLMAVPSALYAVQNNLLYVALSNLEAASFQVTYQLKILSTAVFSVILLGKRVHRLQWFSLGMLMLGVALVQLQTSSSSSSTATTTADADADAHSEAVPGQSALVGFSAVMTACLLSGFAGCYFERVLKTTDTSMWIRNIQLGMSGLLFSLLVMLVEDGGTIMDHGMLYGYNALTWSVLVNQALGGLLVAIVVKYADNILKGFATSISIVLSGMISYLLFGFQPNQLFMLGTTVVIVATVLYGRTDGKTGATKPWLAEHAHPIGKVPAAPFYDSRTSIHDELHLLRDSIDPKYAQLLTRRNEYHM</sequence>
<feature type="transmembrane region" description="Helical" evidence="5">
    <location>
        <begin position="196"/>
        <end position="216"/>
    </location>
</feature>
<evidence type="ECO:0000256" key="5">
    <source>
        <dbReference type="SAM" id="Phobius"/>
    </source>
</evidence>
<accession>A0A4P9Z7B8</accession>
<dbReference type="EMBL" id="KZ989119">
    <property type="protein sequence ID" value="RKP28092.1"/>
    <property type="molecule type" value="Genomic_DNA"/>
</dbReference>
<organism evidence="6 7">
    <name type="scientific">Syncephalis pseudoplumigaleata</name>
    <dbReference type="NCBI Taxonomy" id="1712513"/>
    <lineage>
        <taxon>Eukaryota</taxon>
        <taxon>Fungi</taxon>
        <taxon>Fungi incertae sedis</taxon>
        <taxon>Zoopagomycota</taxon>
        <taxon>Zoopagomycotina</taxon>
        <taxon>Zoopagomycetes</taxon>
        <taxon>Zoopagales</taxon>
        <taxon>Piptocephalidaceae</taxon>
        <taxon>Syncephalis</taxon>
    </lineage>
</organism>
<feature type="transmembrane region" description="Helical" evidence="5">
    <location>
        <begin position="61"/>
        <end position="82"/>
    </location>
</feature>
<feature type="transmembrane region" description="Helical" evidence="5">
    <location>
        <begin position="286"/>
        <end position="303"/>
    </location>
</feature>
<reference evidence="7" key="1">
    <citation type="journal article" date="2018" name="Nat. Microbiol.">
        <title>Leveraging single-cell genomics to expand the fungal tree of life.</title>
        <authorList>
            <person name="Ahrendt S.R."/>
            <person name="Quandt C.A."/>
            <person name="Ciobanu D."/>
            <person name="Clum A."/>
            <person name="Salamov A."/>
            <person name="Andreopoulos B."/>
            <person name="Cheng J.F."/>
            <person name="Woyke T."/>
            <person name="Pelin A."/>
            <person name="Henrissat B."/>
            <person name="Reynolds N.K."/>
            <person name="Benny G.L."/>
            <person name="Smith M.E."/>
            <person name="James T.Y."/>
            <person name="Grigoriev I.V."/>
        </authorList>
    </citation>
    <scope>NUCLEOTIDE SEQUENCE [LARGE SCALE GENOMIC DNA]</scope>
    <source>
        <strain evidence="7">Benny S71-1</strain>
    </source>
</reference>
<evidence type="ECO:0000256" key="3">
    <source>
        <dbReference type="ARBA" id="ARBA00022989"/>
    </source>
</evidence>
<dbReference type="Proteomes" id="UP000278143">
    <property type="component" value="Unassembled WGS sequence"/>
</dbReference>
<dbReference type="GO" id="GO:0000139">
    <property type="term" value="C:Golgi membrane"/>
    <property type="evidence" value="ECO:0007669"/>
    <property type="project" value="InterPro"/>
</dbReference>
<feature type="transmembrane region" description="Helical" evidence="5">
    <location>
        <begin position="116"/>
        <end position="133"/>
    </location>
</feature>
<dbReference type="PIRSF" id="PIRSF005799">
    <property type="entry name" value="UDP-gal_transpt"/>
    <property type="match status" value="1"/>
</dbReference>
<evidence type="ECO:0000256" key="2">
    <source>
        <dbReference type="ARBA" id="ARBA00022692"/>
    </source>
</evidence>
<dbReference type="SUPFAM" id="SSF103481">
    <property type="entry name" value="Multidrug resistance efflux transporter EmrE"/>
    <property type="match status" value="1"/>
</dbReference>
<feature type="transmembrane region" description="Helical" evidence="5">
    <location>
        <begin position="260"/>
        <end position="280"/>
    </location>
</feature>
<protein>
    <submittedName>
        <fullName evidence="6">Nucleotide-sugar transporter-domain-containing protein</fullName>
    </submittedName>
</protein>
<dbReference type="AlphaFoldDB" id="A0A4P9Z7B8"/>
<keyword evidence="6" id="KW-0762">Sugar transport</keyword>
<keyword evidence="6" id="KW-0813">Transport</keyword>